<dbReference type="OrthoDB" id="3193269at2"/>
<dbReference type="CDD" id="cd10439">
    <property type="entry name" value="GIY-YIG_COG3410"/>
    <property type="match status" value="1"/>
</dbReference>
<dbReference type="EMBL" id="PVUE01000013">
    <property type="protein sequence ID" value="PRZ40890.1"/>
    <property type="molecule type" value="Genomic_DNA"/>
</dbReference>
<dbReference type="Proteomes" id="UP000237752">
    <property type="component" value="Unassembled WGS sequence"/>
</dbReference>
<dbReference type="SUPFAM" id="SSF52540">
    <property type="entry name" value="P-loop containing nucleoside triphosphate hydrolases"/>
    <property type="match status" value="1"/>
</dbReference>
<evidence type="ECO:0000259" key="1">
    <source>
        <dbReference type="PROSITE" id="PS50164"/>
    </source>
</evidence>
<sequence>MTNFEIEQLRFSQVDVKGWATLSNRHTNWPVVYSLDDGSDIYVGESLNVAARLLQHLESPDKKHLRRIRVVIDGTFNKSTCLDLESFLIRLLAGDGRYQVLNRNAGITDADYFSRNQYQQTFEEVFAELLAAGVFTRTIPQIENSDLFKLSPFKALNNDQAIAVEDILEGLFEDLASGDRSTVVVQGDPGTGKTIVAIYLMKLLRDIARSMPGEEVDSDSIFSEFFAEGYRELLENVRIGLVIPQQSLRSSIEKVFSKTPGLSKGMVFTPFQVGESEERFDLLIVDETHRLNQRANQPSAIQNRRFAEINKRLFGVDDSSKTQLDWIQTQSNHQIFLLDSAQSVRPADLPSASLERLAATDRCYPLTSQMRVRGGSDYISYVRQILSPLPPTRELFRDYEFRMFDDLEQMRDQIRRKDSEEGLCRLVAGYACPWKSKKDPTAYDIELDGVQLRWNRTDKDWINSANSVDEVGSIHTVQGYDLNFAGVIIGPDLRYDASNSQLVFDRANYFDKKGKENNPRLGITYSDDDLLRFVVNVYSVLLTRGIRGTYVYACDPALRTYLQRFISI</sequence>
<name>A0A2T0ZX16_9ACTN</name>
<keyword evidence="3" id="KW-1185">Reference proteome</keyword>
<dbReference type="Gene3D" id="3.40.50.300">
    <property type="entry name" value="P-loop containing nucleotide triphosphate hydrolases"/>
    <property type="match status" value="1"/>
</dbReference>
<dbReference type="InterPro" id="IPR018647">
    <property type="entry name" value="SLFN_3-like_DNA/RNA_helicase"/>
</dbReference>
<dbReference type="InterPro" id="IPR000305">
    <property type="entry name" value="GIY-YIG_endonuc"/>
</dbReference>
<dbReference type="RefSeq" id="WP_106349826.1">
    <property type="nucleotide sequence ID" value="NZ_PVUE01000013.1"/>
</dbReference>
<reference evidence="2 3" key="1">
    <citation type="submission" date="2018-03" db="EMBL/GenBank/DDBJ databases">
        <title>Genomic Encyclopedia of Archaeal and Bacterial Type Strains, Phase II (KMG-II): from individual species to whole genera.</title>
        <authorList>
            <person name="Goeker M."/>
        </authorList>
    </citation>
    <scope>NUCLEOTIDE SEQUENCE [LARGE SCALE GENOMIC DNA]</scope>
    <source>
        <strain evidence="2 3">DSM 100065</strain>
    </source>
</reference>
<protein>
    <recommendedName>
        <fullName evidence="1">GIY-YIG domain-containing protein</fullName>
    </recommendedName>
</protein>
<organism evidence="2 3">
    <name type="scientific">Antricoccus suffuscus</name>
    <dbReference type="NCBI Taxonomy" id="1629062"/>
    <lineage>
        <taxon>Bacteria</taxon>
        <taxon>Bacillati</taxon>
        <taxon>Actinomycetota</taxon>
        <taxon>Actinomycetes</taxon>
        <taxon>Geodermatophilales</taxon>
        <taxon>Antricoccaceae</taxon>
        <taxon>Antricoccus</taxon>
    </lineage>
</organism>
<dbReference type="PROSITE" id="PS50164">
    <property type="entry name" value="GIY_YIG"/>
    <property type="match status" value="1"/>
</dbReference>
<dbReference type="InterPro" id="IPR027417">
    <property type="entry name" value="P-loop_NTPase"/>
</dbReference>
<proteinExistence type="predicted"/>
<dbReference type="AlphaFoldDB" id="A0A2T0ZX16"/>
<dbReference type="Pfam" id="PF09848">
    <property type="entry name" value="SLFN-g3_helicase"/>
    <property type="match status" value="1"/>
</dbReference>
<gene>
    <name evidence="2" type="ORF">CLV47_11355</name>
</gene>
<comment type="caution">
    <text evidence="2">The sequence shown here is derived from an EMBL/GenBank/DDBJ whole genome shotgun (WGS) entry which is preliminary data.</text>
</comment>
<evidence type="ECO:0000313" key="3">
    <source>
        <dbReference type="Proteomes" id="UP000237752"/>
    </source>
</evidence>
<evidence type="ECO:0000313" key="2">
    <source>
        <dbReference type="EMBL" id="PRZ40890.1"/>
    </source>
</evidence>
<accession>A0A2T0ZX16</accession>
<feature type="domain" description="GIY-YIG" evidence="1">
    <location>
        <begin position="28"/>
        <end position="100"/>
    </location>
</feature>